<gene>
    <name evidence="1" type="ORF">bhn_I1891</name>
</gene>
<proteinExistence type="predicted"/>
<reference evidence="2" key="1">
    <citation type="submission" date="2016-10" db="EMBL/GenBank/DDBJ databases">
        <title>The complete genome sequence of the rumen bacterium Butyrivibrio hungatei MB2003.</title>
        <authorList>
            <person name="Palevich N."/>
            <person name="Kelly W.J."/>
            <person name="Leahy S.C."/>
            <person name="Altermann E."/>
            <person name="Rakonjac J."/>
            <person name="Attwood G.T."/>
        </authorList>
    </citation>
    <scope>NUCLEOTIDE SEQUENCE [LARGE SCALE GENOMIC DNA]</scope>
    <source>
        <strain evidence="2">MB2003</strain>
    </source>
</reference>
<name>A0A1D9P3L1_9FIRM</name>
<organism evidence="1 2">
    <name type="scientific">Butyrivibrio hungatei</name>
    <dbReference type="NCBI Taxonomy" id="185008"/>
    <lineage>
        <taxon>Bacteria</taxon>
        <taxon>Bacillati</taxon>
        <taxon>Bacillota</taxon>
        <taxon>Clostridia</taxon>
        <taxon>Lachnospirales</taxon>
        <taxon>Lachnospiraceae</taxon>
        <taxon>Butyrivibrio</taxon>
    </lineage>
</organism>
<dbReference type="Proteomes" id="UP000179284">
    <property type="component" value="Chromosome I"/>
</dbReference>
<sequence>MREDYAELSDKFMTSVKSAEMNAETQNPKAYNRGKFVGNMLLYTATSPIFKGMATAIGVKSGLGLFFTNQLAQNVQDLVLDTRNVYNDLIADGELSDADKTVLKWNVGINGIMNGVFGLGDLYKLYKGAKVAKETGKEVIEELSKDGIVDGIEDIIKDAGEKIPDAGVDKYFDGIVDASGKANASKLRDIRLAVQKGNFTQEEIKDLSKRMSDLGLTDEFQEEMKKIKFGEYLRTIDGGPPKDMINPHAHHIIFKTGNGEAQQELVKEAQEILRSYGIDPILGKENIVWAPNAVKGQHSVDSLKKIVEGLRELDECGAEYDDIVKYLSQMGNIASSR</sequence>
<evidence type="ECO:0008006" key="3">
    <source>
        <dbReference type="Google" id="ProtNLM"/>
    </source>
</evidence>
<keyword evidence="2" id="KW-1185">Reference proteome</keyword>
<dbReference type="KEGG" id="bhu:bhn_I1891"/>
<protein>
    <recommendedName>
        <fullName evidence="3">Pre-toxin TG domain-containing protein</fullName>
    </recommendedName>
</protein>
<accession>A0A1D9P3L1</accession>
<dbReference type="AlphaFoldDB" id="A0A1D9P3L1"/>
<evidence type="ECO:0000313" key="1">
    <source>
        <dbReference type="EMBL" id="AOZ96924.1"/>
    </source>
</evidence>
<dbReference type="EMBL" id="CP017831">
    <property type="protein sequence ID" value="AOZ96924.1"/>
    <property type="molecule type" value="Genomic_DNA"/>
</dbReference>
<evidence type="ECO:0000313" key="2">
    <source>
        <dbReference type="Proteomes" id="UP000179284"/>
    </source>
</evidence>